<gene>
    <name evidence="1" type="ORF">AG1IA_06458</name>
</gene>
<dbReference type="EMBL" id="AFRT01001737">
    <property type="protein sequence ID" value="ELU39518.1"/>
    <property type="molecule type" value="Genomic_DNA"/>
</dbReference>
<organism evidence="1 2">
    <name type="scientific">Thanatephorus cucumeris (strain AG1-IA)</name>
    <name type="common">Rice sheath blight fungus</name>
    <name type="synonym">Rhizoctonia solani</name>
    <dbReference type="NCBI Taxonomy" id="983506"/>
    <lineage>
        <taxon>Eukaryota</taxon>
        <taxon>Fungi</taxon>
        <taxon>Dikarya</taxon>
        <taxon>Basidiomycota</taxon>
        <taxon>Agaricomycotina</taxon>
        <taxon>Agaricomycetes</taxon>
        <taxon>Cantharellales</taxon>
        <taxon>Ceratobasidiaceae</taxon>
        <taxon>Rhizoctonia</taxon>
        <taxon>Rhizoctonia solani AG-1</taxon>
    </lineage>
</organism>
<comment type="caution">
    <text evidence="1">The sequence shown here is derived from an EMBL/GenBank/DDBJ whole genome shotgun (WGS) entry which is preliminary data.</text>
</comment>
<proteinExistence type="predicted"/>
<dbReference type="HOGENOM" id="CLU_3108061_0_0_1"/>
<dbReference type="AlphaFoldDB" id="L8WS02"/>
<keyword evidence="2" id="KW-1185">Reference proteome</keyword>
<reference evidence="1 2" key="1">
    <citation type="journal article" date="2013" name="Nat. Commun.">
        <title>The evolution and pathogenic mechanisms of the rice sheath blight pathogen.</title>
        <authorList>
            <person name="Zheng A."/>
            <person name="Lin R."/>
            <person name="Xu L."/>
            <person name="Qin P."/>
            <person name="Tang C."/>
            <person name="Ai P."/>
            <person name="Zhang D."/>
            <person name="Liu Y."/>
            <person name="Sun Z."/>
            <person name="Feng H."/>
            <person name="Wang Y."/>
            <person name="Chen Y."/>
            <person name="Liang X."/>
            <person name="Fu R."/>
            <person name="Li Q."/>
            <person name="Zhang J."/>
            <person name="Yu X."/>
            <person name="Xie Z."/>
            <person name="Ding L."/>
            <person name="Guan P."/>
            <person name="Tang J."/>
            <person name="Liang Y."/>
            <person name="Wang S."/>
            <person name="Deng Q."/>
            <person name="Li S."/>
            <person name="Zhu J."/>
            <person name="Wang L."/>
            <person name="Liu H."/>
            <person name="Li P."/>
        </authorList>
    </citation>
    <scope>NUCLEOTIDE SEQUENCE [LARGE SCALE GENOMIC DNA]</scope>
    <source>
        <strain evidence="2">AG-1 IA</strain>
    </source>
</reference>
<dbReference type="Proteomes" id="UP000011668">
    <property type="component" value="Unassembled WGS sequence"/>
</dbReference>
<evidence type="ECO:0000313" key="2">
    <source>
        <dbReference type="Proteomes" id="UP000011668"/>
    </source>
</evidence>
<accession>L8WS02</accession>
<protein>
    <submittedName>
        <fullName evidence="1">Uncharacterized protein</fullName>
    </submittedName>
</protein>
<evidence type="ECO:0000313" key="1">
    <source>
        <dbReference type="EMBL" id="ELU39518.1"/>
    </source>
</evidence>
<name>L8WS02_THACA</name>
<sequence length="51" mass="5780">MFVFVFVVFSFLFSFLFALCLLCNYTVSMGSLGCSLPASITMFHVTVYCFK</sequence>